<dbReference type="AlphaFoldDB" id="A0AAN9QW17"/>
<evidence type="ECO:0000313" key="7">
    <source>
        <dbReference type="EMBL" id="KAK7345243.1"/>
    </source>
</evidence>
<dbReference type="GO" id="GO:0005886">
    <property type="term" value="C:plasma membrane"/>
    <property type="evidence" value="ECO:0007669"/>
    <property type="project" value="TreeGrafter"/>
</dbReference>
<evidence type="ECO:0000256" key="5">
    <source>
        <dbReference type="SAM" id="Phobius"/>
    </source>
</evidence>
<comment type="caution">
    <text evidence="7">The sequence shown here is derived from an EMBL/GenBank/DDBJ whole genome shotgun (WGS) entry which is preliminary data.</text>
</comment>
<keyword evidence="4 5" id="KW-0472">Membrane</keyword>
<organism evidence="7 8">
    <name type="scientific">Canavalia gladiata</name>
    <name type="common">Sword bean</name>
    <name type="synonym">Dolichos gladiatus</name>
    <dbReference type="NCBI Taxonomy" id="3824"/>
    <lineage>
        <taxon>Eukaryota</taxon>
        <taxon>Viridiplantae</taxon>
        <taxon>Streptophyta</taxon>
        <taxon>Embryophyta</taxon>
        <taxon>Tracheophyta</taxon>
        <taxon>Spermatophyta</taxon>
        <taxon>Magnoliopsida</taxon>
        <taxon>eudicotyledons</taxon>
        <taxon>Gunneridae</taxon>
        <taxon>Pentapetalae</taxon>
        <taxon>rosids</taxon>
        <taxon>fabids</taxon>
        <taxon>Fabales</taxon>
        <taxon>Fabaceae</taxon>
        <taxon>Papilionoideae</taxon>
        <taxon>50 kb inversion clade</taxon>
        <taxon>NPAAA clade</taxon>
        <taxon>indigoferoid/millettioid clade</taxon>
        <taxon>Phaseoleae</taxon>
        <taxon>Canavalia</taxon>
    </lineage>
</organism>
<accession>A0AAN9QW17</accession>
<dbReference type="Pfam" id="PF03168">
    <property type="entry name" value="LEA_2"/>
    <property type="match status" value="1"/>
</dbReference>
<dbReference type="EMBL" id="JAYMYQ010000003">
    <property type="protein sequence ID" value="KAK7345243.1"/>
    <property type="molecule type" value="Genomic_DNA"/>
</dbReference>
<feature type="domain" description="Late embryogenesis abundant protein LEA-2 subgroup" evidence="6">
    <location>
        <begin position="99"/>
        <end position="197"/>
    </location>
</feature>
<dbReference type="InterPro" id="IPR044839">
    <property type="entry name" value="NDR1-like"/>
</dbReference>
<name>A0AAN9QW17_CANGL</name>
<keyword evidence="8" id="KW-1185">Reference proteome</keyword>
<sequence length="234" mass="26417">MSNLNGAYYGPSIPPPSRSYRGDSCCGGCFSCCCGCIFNCILGLICKILTVVIVLVGIVALLFWLMVRPNVLKFHVSDATLSKFSYDNNTLFYDLAANVTIRNPNRRVGVYYDDIEALTLYQTVRFGYQTLGPFFQHPKNTTVLNPVFKSQQVIPFTSDQVSDMETEKKSGVFSINLRLNLKVRFKIAFFKTRTVQPKILCALEVPLESRKGASSNGAFQETRCDWDIKRMLFH</sequence>
<evidence type="ECO:0000313" key="8">
    <source>
        <dbReference type="Proteomes" id="UP001367508"/>
    </source>
</evidence>
<comment type="subcellular location">
    <subcellularLocation>
        <location evidence="1">Membrane</location>
        <topology evidence="1">Single-pass membrane protein</topology>
    </subcellularLocation>
</comment>
<evidence type="ECO:0000256" key="4">
    <source>
        <dbReference type="ARBA" id="ARBA00023136"/>
    </source>
</evidence>
<dbReference type="GO" id="GO:0009506">
    <property type="term" value="C:plasmodesma"/>
    <property type="evidence" value="ECO:0007669"/>
    <property type="project" value="TreeGrafter"/>
</dbReference>
<proteinExistence type="predicted"/>
<evidence type="ECO:0000259" key="6">
    <source>
        <dbReference type="Pfam" id="PF03168"/>
    </source>
</evidence>
<dbReference type="PANTHER" id="PTHR31415">
    <property type="entry name" value="OS05G0367900 PROTEIN"/>
    <property type="match status" value="1"/>
</dbReference>
<protein>
    <recommendedName>
        <fullName evidence="6">Late embryogenesis abundant protein LEA-2 subgroup domain-containing protein</fullName>
    </recommendedName>
</protein>
<dbReference type="GO" id="GO:0098542">
    <property type="term" value="P:defense response to other organism"/>
    <property type="evidence" value="ECO:0007669"/>
    <property type="project" value="InterPro"/>
</dbReference>
<dbReference type="InterPro" id="IPR004864">
    <property type="entry name" value="LEA_2"/>
</dbReference>
<evidence type="ECO:0000256" key="2">
    <source>
        <dbReference type="ARBA" id="ARBA00022692"/>
    </source>
</evidence>
<gene>
    <name evidence="7" type="ORF">VNO77_15837</name>
</gene>
<reference evidence="7 8" key="1">
    <citation type="submission" date="2024-01" db="EMBL/GenBank/DDBJ databases">
        <title>The genomes of 5 underutilized Papilionoideae crops provide insights into root nodulation and disease resistanc.</title>
        <authorList>
            <person name="Jiang F."/>
        </authorList>
    </citation>
    <scope>NUCLEOTIDE SEQUENCE [LARGE SCALE GENOMIC DNA]</scope>
    <source>
        <strain evidence="7">LVBAO_FW01</strain>
        <tissue evidence="7">Leaves</tissue>
    </source>
</reference>
<evidence type="ECO:0000256" key="1">
    <source>
        <dbReference type="ARBA" id="ARBA00004167"/>
    </source>
</evidence>
<evidence type="ECO:0000256" key="3">
    <source>
        <dbReference type="ARBA" id="ARBA00022989"/>
    </source>
</evidence>
<keyword evidence="3 5" id="KW-1133">Transmembrane helix</keyword>
<dbReference type="PANTHER" id="PTHR31415:SF61">
    <property type="entry name" value="LATE EMBRYOGENESIS ABUNDANT PROTEIN"/>
    <property type="match status" value="1"/>
</dbReference>
<keyword evidence="2 5" id="KW-0812">Transmembrane</keyword>
<dbReference type="Proteomes" id="UP001367508">
    <property type="component" value="Unassembled WGS sequence"/>
</dbReference>
<feature type="transmembrane region" description="Helical" evidence="5">
    <location>
        <begin position="41"/>
        <end position="65"/>
    </location>
</feature>